<dbReference type="FunFam" id="3.40.50.11860:FF:000001">
    <property type="entry name" value="2-(3-amino-3-carboxypropyl)histidine synthase subunit 2"/>
    <property type="match status" value="1"/>
</dbReference>
<comment type="function">
    <text evidence="8">Required for the first step of diphthamide biosynthesis, a post-translational modification of histidine which occurs in elongation factor 2. DPH1 and DPH2 transfer a 3-amino-3-carboxypropyl (ACP) group from S-adenosyl-L-methionine (SAM) to a histidine residue, the reaction is assisted by a reduction system comprising DPH3 and a NADH-dependent reductase. Facilitates the reduction of the catalytic iron-sulfur cluster found in the DPH1 subunit.</text>
</comment>
<dbReference type="InterPro" id="IPR016435">
    <property type="entry name" value="DPH1/DPH2"/>
</dbReference>
<dbReference type="SFLD" id="SFLDG01121">
    <property type="entry name" value="Diphthamide_biosynthesis"/>
    <property type="match status" value="1"/>
</dbReference>
<sequence>MSTSITGDGRAAIEKKIQTVSGILEEKDEIRWQTVFEIERCVEWIRDNSFKKVCLQFPDEYLSFSPRILDLLEKETESRCYILADSTYGSCCVDEKTAHHVPDAEGIIHFGQSCLTPCSNRFKVLYIFTKPHVDLDKMTKLFSETFESDNQIVIVYDVIYQCVADLLYKSLQPSFPYLKISCLSIPGAKISDTSLIVKHGRVFPIDTLQEMDDTVIFYIGSRALPNLLLALPNSTFKVYDPLLSSDSISTQTSSINKLIRKRNYYVEKVKDATSVGILVGTLVVQNYLDVIERLKTILRKVHKKFYVVSIGEINPCKLGNFMDIDCFIFVGCPEVVNYYISDESKGQFFQPIVTPYDVELAFCEENSASDGQPSTSHQPEYMIDWAFLIEKGLPVVKDVEDDVSLITGGLRTTIVQDSGDKTSANQVINWVGLDVNEESPSTEFGQIHQGRSGIASLYADEPKVS</sequence>
<dbReference type="SFLD" id="SFLDS00032">
    <property type="entry name" value="Radical_SAM_3-amino-3-carboxyp"/>
    <property type="match status" value="1"/>
</dbReference>
<dbReference type="NCBIfam" id="TIGR00272">
    <property type="entry name" value="DPH2"/>
    <property type="match status" value="1"/>
</dbReference>
<organism evidence="9 10">
    <name type="scientific">Folsomia candida</name>
    <name type="common">Springtail</name>
    <dbReference type="NCBI Taxonomy" id="158441"/>
    <lineage>
        <taxon>Eukaryota</taxon>
        <taxon>Metazoa</taxon>
        <taxon>Ecdysozoa</taxon>
        <taxon>Arthropoda</taxon>
        <taxon>Hexapoda</taxon>
        <taxon>Collembola</taxon>
        <taxon>Entomobryomorpha</taxon>
        <taxon>Isotomoidea</taxon>
        <taxon>Isotomidae</taxon>
        <taxon>Proisotominae</taxon>
        <taxon>Folsomia</taxon>
    </lineage>
</organism>
<dbReference type="EMBL" id="LNIX01000028">
    <property type="protein sequence ID" value="OXA41855.1"/>
    <property type="molecule type" value="Genomic_DNA"/>
</dbReference>
<dbReference type="Gene3D" id="3.40.50.11860">
    <property type="entry name" value="Diphthamide synthesis DPH1/DPH2 domain 3"/>
    <property type="match status" value="1"/>
</dbReference>
<keyword evidence="7 8" id="KW-0411">Iron-sulfur</keyword>
<comment type="similarity">
    <text evidence="3 8">Belongs to the DPH1/DPH2 family. DPH2 subfamily.</text>
</comment>
<dbReference type="STRING" id="158441.A0A226D8H7"/>
<name>A0A226D8H7_FOLCA</name>
<comment type="pathway">
    <text evidence="2 8">Protein modification; peptidyl-diphthamide biosynthesis.</text>
</comment>
<dbReference type="GO" id="GO:0046872">
    <property type="term" value="F:metal ion binding"/>
    <property type="evidence" value="ECO:0007669"/>
    <property type="project" value="UniProtKB-KW"/>
</dbReference>
<dbReference type="InterPro" id="IPR010014">
    <property type="entry name" value="DHP2"/>
</dbReference>
<evidence type="ECO:0000256" key="8">
    <source>
        <dbReference type="RuleBase" id="RU364133"/>
    </source>
</evidence>
<dbReference type="PANTHER" id="PTHR10762:SF2">
    <property type="entry name" value="2-(3-AMINO-3-CARBOXYPROPYL)HISTIDINE SYNTHASE SUBUNIT 2"/>
    <property type="match status" value="1"/>
</dbReference>
<evidence type="ECO:0000256" key="7">
    <source>
        <dbReference type="ARBA" id="ARBA00023014"/>
    </source>
</evidence>
<dbReference type="OMA" id="TSNSRPM"/>
<evidence type="ECO:0000256" key="2">
    <source>
        <dbReference type="ARBA" id="ARBA00005156"/>
    </source>
</evidence>
<dbReference type="AlphaFoldDB" id="A0A226D8H7"/>
<comment type="cofactor">
    <cofactor evidence="1">
        <name>[4Fe-4S] cluster</name>
        <dbReference type="ChEBI" id="CHEBI:49883"/>
    </cofactor>
</comment>
<dbReference type="Pfam" id="PF01866">
    <property type="entry name" value="Diphthamide_syn"/>
    <property type="match status" value="1"/>
</dbReference>
<dbReference type="NCBIfam" id="TIGR00322">
    <property type="entry name" value="diphth2_R"/>
    <property type="match status" value="1"/>
</dbReference>
<dbReference type="GO" id="GO:0051536">
    <property type="term" value="F:iron-sulfur cluster binding"/>
    <property type="evidence" value="ECO:0007669"/>
    <property type="project" value="UniProtKB-KW"/>
</dbReference>
<proteinExistence type="inferred from homology"/>
<dbReference type="OrthoDB" id="449241at2759"/>
<evidence type="ECO:0000313" key="10">
    <source>
        <dbReference type="Proteomes" id="UP000198287"/>
    </source>
</evidence>
<reference evidence="9 10" key="1">
    <citation type="submission" date="2015-12" db="EMBL/GenBank/DDBJ databases">
        <title>The genome of Folsomia candida.</title>
        <authorList>
            <person name="Faddeeva A."/>
            <person name="Derks M.F."/>
            <person name="Anvar Y."/>
            <person name="Smit S."/>
            <person name="Van Straalen N."/>
            <person name="Roelofs D."/>
        </authorList>
    </citation>
    <scope>NUCLEOTIDE SEQUENCE [LARGE SCALE GENOMIC DNA]</scope>
    <source>
        <strain evidence="9 10">VU population</strain>
        <tissue evidence="9">Whole body</tissue>
    </source>
</reference>
<evidence type="ECO:0000256" key="5">
    <source>
        <dbReference type="ARBA" id="ARBA00022723"/>
    </source>
</evidence>
<evidence type="ECO:0000313" key="9">
    <source>
        <dbReference type="EMBL" id="OXA41855.1"/>
    </source>
</evidence>
<dbReference type="InterPro" id="IPR042263">
    <property type="entry name" value="DPH1/DPH2_1"/>
</dbReference>
<evidence type="ECO:0000256" key="4">
    <source>
        <dbReference type="ARBA" id="ARBA00021914"/>
    </source>
</evidence>
<evidence type="ECO:0000256" key="1">
    <source>
        <dbReference type="ARBA" id="ARBA00001966"/>
    </source>
</evidence>
<dbReference type="Proteomes" id="UP000198287">
    <property type="component" value="Unassembled WGS sequence"/>
</dbReference>
<evidence type="ECO:0000256" key="3">
    <source>
        <dbReference type="ARBA" id="ARBA00006179"/>
    </source>
</evidence>
<accession>A0A226D8H7</accession>
<gene>
    <name evidence="9" type="ORF">Fcan01_23568</name>
</gene>
<keyword evidence="5 8" id="KW-0479">Metal-binding</keyword>
<dbReference type="GO" id="GO:0090560">
    <property type="term" value="F:2-(3-amino-3-carboxypropyl)histidine synthase activity"/>
    <property type="evidence" value="ECO:0007669"/>
    <property type="project" value="InterPro"/>
</dbReference>
<dbReference type="Gene3D" id="3.40.50.11840">
    <property type="entry name" value="Diphthamide synthesis DPH1/DPH2 domain 1"/>
    <property type="match status" value="1"/>
</dbReference>
<keyword evidence="6 8" id="KW-0408">Iron</keyword>
<dbReference type="InterPro" id="IPR042265">
    <property type="entry name" value="DPH1/DPH2_3"/>
</dbReference>
<dbReference type="PANTHER" id="PTHR10762">
    <property type="entry name" value="DIPHTHAMIDE BIOSYNTHESIS PROTEIN"/>
    <property type="match status" value="1"/>
</dbReference>
<keyword evidence="10" id="KW-1185">Reference proteome</keyword>
<dbReference type="UniPathway" id="UPA00559"/>
<comment type="caution">
    <text evidence="9">The sequence shown here is derived from an EMBL/GenBank/DDBJ whole genome shotgun (WGS) entry which is preliminary data.</text>
</comment>
<dbReference type="GO" id="GO:0017183">
    <property type="term" value="P:protein histidyl modification to diphthamide"/>
    <property type="evidence" value="ECO:0007669"/>
    <property type="project" value="UniProtKB-UniPathway"/>
</dbReference>
<protein>
    <recommendedName>
        <fullName evidence="4 8">2-(3-amino-3-carboxypropyl)histidine synthase subunit 2</fullName>
    </recommendedName>
</protein>
<evidence type="ECO:0000256" key="6">
    <source>
        <dbReference type="ARBA" id="ARBA00023004"/>
    </source>
</evidence>